<evidence type="ECO:0000259" key="6">
    <source>
        <dbReference type="Pfam" id="PF02754"/>
    </source>
</evidence>
<protein>
    <recommendedName>
        <fullName evidence="10">4Fe-4S ferredoxin-type domain-containing protein</fullName>
    </recommendedName>
</protein>
<dbReference type="InterPro" id="IPR017900">
    <property type="entry name" value="4Fe4S_Fe_S_CS"/>
</dbReference>
<evidence type="ECO:0000256" key="5">
    <source>
        <dbReference type="ARBA" id="ARBA00023014"/>
    </source>
</evidence>
<comment type="caution">
    <text evidence="8">The sequence shown here is derived from an EMBL/GenBank/DDBJ whole genome shotgun (WGS) entry which is preliminary data.</text>
</comment>
<dbReference type="PATRIC" id="fig|1703770.3.peg.2033"/>
<dbReference type="PANTHER" id="PTHR43255">
    <property type="entry name" value="IRON-SULFUR-BINDING OXIDOREDUCTASE FADF-RELATED-RELATED"/>
    <property type="match status" value="1"/>
</dbReference>
<feature type="domain" description="Cysteine-rich" evidence="6">
    <location>
        <begin position="266"/>
        <end position="352"/>
    </location>
</feature>
<evidence type="ECO:0000256" key="4">
    <source>
        <dbReference type="ARBA" id="ARBA00023004"/>
    </source>
</evidence>
<evidence type="ECO:0000256" key="3">
    <source>
        <dbReference type="ARBA" id="ARBA00023002"/>
    </source>
</evidence>
<dbReference type="Gene3D" id="1.10.1060.10">
    <property type="entry name" value="Alpha-helical ferredoxin"/>
    <property type="match status" value="1"/>
</dbReference>
<organism evidence="8 9">
    <name type="scientific">candidate division TA06 bacterium DG_24</name>
    <dbReference type="NCBI Taxonomy" id="1703770"/>
    <lineage>
        <taxon>Bacteria</taxon>
        <taxon>Bacteria division TA06</taxon>
    </lineage>
</organism>
<keyword evidence="3" id="KW-0560">Oxidoreductase</keyword>
<dbReference type="InterPro" id="IPR017896">
    <property type="entry name" value="4Fe4S_Fe-S-bd"/>
</dbReference>
<dbReference type="SUPFAM" id="SSF46548">
    <property type="entry name" value="alpha-helical ferredoxin"/>
    <property type="match status" value="1"/>
</dbReference>
<gene>
    <name evidence="8" type="ORF">AMJ39_01180</name>
</gene>
<evidence type="ECO:0000256" key="2">
    <source>
        <dbReference type="ARBA" id="ARBA00022723"/>
    </source>
</evidence>
<dbReference type="PANTHER" id="PTHR43255:SF1">
    <property type="entry name" value="IRON-SULFUR-BINDING OXIDOREDUCTASE FADF-RELATED"/>
    <property type="match status" value="1"/>
</dbReference>
<keyword evidence="5" id="KW-0411">Iron-sulfur</keyword>
<name>A0A0S7WVI4_UNCT6</name>
<keyword evidence="2" id="KW-0479">Metal-binding</keyword>
<dbReference type="GO" id="GO:0016491">
    <property type="term" value="F:oxidoreductase activity"/>
    <property type="evidence" value="ECO:0007669"/>
    <property type="project" value="UniProtKB-KW"/>
</dbReference>
<keyword evidence="4" id="KW-0408">Iron</keyword>
<keyword evidence="1" id="KW-0004">4Fe-4S</keyword>
<dbReference type="Pfam" id="PF13183">
    <property type="entry name" value="Fer4_8"/>
    <property type="match status" value="1"/>
</dbReference>
<evidence type="ECO:0008006" key="10">
    <source>
        <dbReference type="Google" id="ProtNLM"/>
    </source>
</evidence>
<dbReference type="GO" id="GO:0051539">
    <property type="term" value="F:4 iron, 4 sulfur cluster binding"/>
    <property type="evidence" value="ECO:0007669"/>
    <property type="project" value="UniProtKB-KW"/>
</dbReference>
<accession>A0A0S7WVI4</accession>
<dbReference type="InterPro" id="IPR051460">
    <property type="entry name" value="HdrC_iron-sulfur_subunit"/>
</dbReference>
<dbReference type="Proteomes" id="UP000052008">
    <property type="component" value="Unassembled WGS sequence"/>
</dbReference>
<evidence type="ECO:0000259" key="7">
    <source>
        <dbReference type="Pfam" id="PF13183"/>
    </source>
</evidence>
<dbReference type="STRING" id="1703770.AMJ39_01180"/>
<dbReference type="AlphaFoldDB" id="A0A0S7WVI4"/>
<dbReference type="InterPro" id="IPR004017">
    <property type="entry name" value="Cys_rich_dom"/>
</dbReference>
<evidence type="ECO:0000313" key="8">
    <source>
        <dbReference type="EMBL" id="KPJ54197.1"/>
    </source>
</evidence>
<evidence type="ECO:0000313" key="9">
    <source>
        <dbReference type="Proteomes" id="UP000052008"/>
    </source>
</evidence>
<dbReference type="PROSITE" id="PS00198">
    <property type="entry name" value="4FE4S_FER_1"/>
    <property type="match status" value="1"/>
</dbReference>
<proteinExistence type="predicted"/>
<dbReference type="GO" id="GO:0046872">
    <property type="term" value="F:metal ion binding"/>
    <property type="evidence" value="ECO:0007669"/>
    <property type="project" value="UniProtKB-KW"/>
</dbReference>
<dbReference type="EMBL" id="LIZS01000005">
    <property type="protein sequence ID" value="KPJ54197.1"/>
    <property type="molecule type" value="Genomic_DNA"/>
</dbReference>
<feature type="domain" description="4Fe-4S ferredoxin-type" evidence="7">
    <location>
        <begin position="13"/>
        <end position="75"/>
    </location>
</feature>
<feature type="domain" description="Cysteine-rich" evidence="6">
    <location>
        <begin position="137"/>
        <end position="225"/>
    </location>
</feature>
<reference evidence="8 9" key="1">
    <citation type="journal article" date="2015" name="Microbiome">
        <title>Genomic resolution of linkages in carbon, nitrogen, and sulfur cycling among widespread estuary sediment bacteria.</title>
        <authorList>
            <person name="Baker B.J."/>
            <person name="Lazar C.S."/>
            <person name="Teske A.P."/>
            <person name="Dick G.J."/>
        </authorList>
    </citation>
    <scope>NUCLEOTIDE SEQUENCE [LARGE SCALE GENOMIC DNA]</scope>
    <source>
        <strain evidence="8">DG_24</strain>
    </source>
</reference>
<sequence>MEAIAEAVRKTRAYACLECGKCTGICPVSRYDGRYSPRSIVVRAARNSYDNLYHDQSLWSCLTCRQCDLRCPAAIDYIELVKVVREGAHGVGEEGACSHGGAIQSLMRIQTAPELQQNRLEWLDGSLSTSAAGEDVYFVGCLPYFDAFFSELGVDTLSGARGVVKVLNAMGITPAVLPDERCCGHDLLWSGDVENFKRLTRHNLALLETAGAKRVIFSCPECYEVFRVEIPRLFGDPGFEFVHISELMAGWLGEGQLELGALQKGVTYQDPCRLGRHLGVYDEPRQALGAIGGLELLEMAKNRKNAICCGVGSWTNCTAFSKRLQDMRLKEAAATGAEVLVTACPKCQIHFRCAQSERGKEIEGRLEITDLMALIGGVVG</sequence>
<dbReference type="GO" id="GO:0005886">
    <property type="term" value="C:plasma membrane"/>
    <property type="evidence" value="ECO:0007669"/>
    <property type="project" value="TreeGrafter"/>
</dbReference>
<evidence type="ECO:0000256" key="1">
    <source>
        <dbReference type="ARBA" id="ARBA00022485"/>
    </source>
</evidence>
<dbReference type="InterPro" id="IPR009051">
    <property type="entry name" value="Helical_ferredxn"/>
</dbReference>
<dbReference type="Pfam" id="PF02754">
    <property type="entry name" value="CCG"/>
    <property type="match status" value="2"/>
</dbReference>